<sequence>MQVLLPKRCSNNQVTNNRSITILTGAPIKHVDAKVITVYNYLIIVILLHQPNSAYFCIKFSHIYFPVTTTSTARRSAQTAVFAISARSQGQSPVTERELDKIFP</sequence>
<evidence type="ECO:0000313" key="1">
    <source>
        <dbReference type="EMBL" id="KRX18514.1"/>
    </source>
</evidence>
<keyword evidence="2" id="KW-1185">Reference proteome</keyword>
<proteinExistence type="predicted"/>
<gene>
    <name evidence="1" type="ORF">T07_1916</name>
</gene>
<comment type="caution">
    <text evidence="1">The sequence shown here is derived from an EMBL/GenBank/DDBJ whole genome shotgun (WGS) entry which is preliminary data.</text>
</comment>
<evidence type="ECO:0000313" key="2">
    <source>
        <dbReference type="Proteomes" id="UP000054630"/>
    </source>
</evidence>
<dbReference type="AlphaFoldDB" id="A0A0V0RVL0"/>
<dbReference type="EMBL" id="JYDL01000072">
    <property type="protein sequence ID" value="KRX18514.1"/>
    <property type="molecule type" value="Genomic_DNA"/>
</dbReference>
<organism evidence="1 2">
    <name type="scientific">Trichinella nelsoni</name>
    <dbReference type="NCBI Taxonomy" id="6336"/>
    <lineage>
        <taxon>Eukaryota</taxon>
        <taxon>Metazoa</taxon>
        <taxon>Ecdysozoa</taxon>
        <taxon>Nematoda</taxon>
        <taxon>Enoplea</taxon>
        <taxon>Dorylaimia</taxon>
        <taxon>Trichinellida</taxon>
        <taxon>Trichinellidae</taxon>
        <taxon>Trichinella</taxon>
    </lineage>
</organism>
<dbReference type="Proteomes" id="UP000054630">
    <property type="component" value="Unassembled WGS sequence"/>
</dbReference>
<protein>
    <submittedName>
        <fullName evidence="1">Uncharacterized protein</fullName>
    </submittedName>
</protein>
<accession>A0A0V0RVL0</accession>
<name>A0A0V0RVL0_9BILA</name>
<reference evidence="1 2" key="1">
    <citation type="submission" date="2015-01" db="EMBL/GenBank/DDBJ databases">
        <title>Evolution of Trichinella species and genotypes.</title>
        <authorList>
            <person name="Korhonen P.K."/>
            <person name="Edoardo P."/>
            <person name="Giuseppe L.R."/>
            <person name="Gasser R.B."/>
        </authorList>
    </citation>
    <scope>NUCLEOTIDE SEQUENCE [LARGE SCALE GENOMIC DNA]</scope>
    <source>
        <strain evidence="1">ISS37</strain>
    </source>
</reference>